<dbReference type="GO" id="GO:0016020">
    <property type="term" value="C:membrane"/>
    <property type="evidence" value="ECO:0007669"/>
    <property type="project" value="UniProtKB-SubCell"/>
</dbReference>
<proteinExistence type="inferred from homology"/>
<dbReference type="AlphaFoldDB" id="A0A1S3YGD9"/>
<evidence type="ECO:0000259" key="7">
    <source>
        <dbReference type="Pfam" id="PF02544"/>
    </source>
</evidence>
<dbReference type="PANTHER" id="PTHR10556:SF53">
    <property type="entry name" value="STEROID 5-ALPHA-REDUCTASE DET2"/>
    <property type="match status" value="1"/>
</dbReference>
<dbReference type="PANTHER" id="PTHR10556">
    <property type="entry name" value="3-OXO-5-ALPHA-STEROID 4-DEHYDROGENASE"/>
    <property type="match status" value="1"/>
</dbReference>
<gene>
    <name evidence="8" type="primary">LOC107775832</name>
</gene>
<evidence type="ECO:0000313" key="8">
    <source>
        <dbReference type="RefSeq" id="XP_016451103.1"/>
    </source>
</evidence>
<dbReference type="PaxDb" id="4097-A0A1S3YGD9"/>
<sequence>MVSNGKSNTLAYNSPLSFWFVGGIVVFAIGMMMNVWADGVLMGLKSQGGGYKIPRNGLFEYVSSPNYLGEVMEWLGWALMTWSWAGLAFFVYTCSNLVPRAVSNHKWYLEKFGEDYPKNRKAVFPFLY</sequence>
<dbReference type="GO" id="GO:0016627">
    <property type="term" value="F:oxidoreductase activity, acting on the CH-CH group of donors"/>
    <property type="evidence" value="ECO:0007669"/>
    <property type="project" value="InterPro"/>
</dbReference>
<evidence type="ECO:0000256" key="6">
    <source>
        <dbReference type="SAM" id="Phobius"/>
    </source>
</evidence>
<feature type="transmembrane region" description="Helical" evidence="6">
    <location>
        <begin position="16"/>
        <end position="37"/>
    </location>
</feature>
<comment type="similarity">
    <text evidence="2">Belongs to the steroid 5-alpha reductase family.</text>
</comment>
<evidence type="ECO:0000256" key="5">
    <source>
        <dbReference type="ARBA" id="ARBA00023136"/>
    </source>
</evidence>
<keyword evidence="3 6" id="KW-0812">Transmembrane</keyword>
<dbReference type="Gene3D" id="1.20.120.1630">
    <property type="match status" value="1"/>
</dbReference>
<organism evidence="8">
    <name type="scientific">Nicotiana tabacum</name>
    <name type="common">Common tobacco</name>
    <dbReference type="NCBI Taxonomy" id="4097"/>
    <lineage>
        <taxon>Eukaryota</taxon>
        <taxon>Viridiplantae</taxon>
        <taxon>Streptophyta</taxon>
        <taxon>Embryophyta</taxon>
        <taxon>Tracheophyta</taxon>
        <taxon>Spermatophyta</taxon>
        <taxon>Magnoliopsida</taxon>
        <taxon>eudicotyledons</taxon>
        <taxon>Gunneridae</taxon>
        <taxon>Pentapetalae</taxon>
        <taxon>asterids</taxon>
        <taxon>lamiids</taxon>
        <taxon>Solanales</taxon>
        <taxon>Solanaceae</taxon>
        <taxon>Nicotianoideae</taxon>
        <taxon>Nicotianeae</taxon>
        <taxon>Nicotiana</taxon>
    </lineage>
</organism>
<dbReference type="InterPro" id="IPR039357">
    <property type="entry name" value="SRD5A/TECR"/>
</dbReference>
<dbReference type="SMR" id="A0A1S3YGD9"/>
<evidence type="ECO:0000256" key="3">
    <source>
        <dbReference type="ARBA" id="ARBA00022692"/>
    </source>
</evidence>
<reference evidence="8" key="1">
    <citation type="submission" date="2025-08" db="UniProtKB">
        <authorList>
            <consortium name="RefSeq"/>
        </authorList>
    </citation>
    <scope>IDENTIFICATION</scope>
</reference>
<dbReference type="OrthoDB" id="5788137at2759"/>
<dbReference type="RefSeq" id="XP_016451103.1">
    <property type="nucleotide sequence ID" value="XM_016595617.1"/>
</dbReference>
<protein>
    <submittedName>
        <fullName evidence="8">Steroid 5-alpha-reductase DET2-like</fullName>
    </submittedName>
</protein>
<comment type="subcellular location">
    <subcellularLocation>
        <location evidence="1">Membrane</location>
        <topology evidence="1">Multi-pass membrane protein</topology>
    </subcellularLocation>
</comment>
<evidence type="ECO:0000256" key="4">
    <source>
        <dbReference type="ARBA" id="ARBA00022989"/>
    </source>
</evidence>
<feature type="domain" description="3-oxo-5-alpha-steroid 4-dehydrogenase C-terminal" evidence="7">
    <location>
        <begin position="19"/>
        <end position="128"/>
    </location>
</feature>
<dbReference type="STRING" id="4097.A0A1S3YGD9"/>
<keyword evidence="5 6" id="KW-0472">Membrane</keyword>
<accession>A0A1S3YGD9</accession>
<dbReference type="OMA" id="CINRYAD"/>
<dbReference type="GO" id="GO:0016132">
    <property type="term" value="P:brassinosteroid biosynthetic process"/>
    <property type="evidence" value="ECO:0000318"/>
    <property type="project" value="GO_Central"/>
</dbReference>
<keyword evidence="4 6" id="KW-1133">Transmembrane helix</keyword>
<dbReference type="KEGG" id="nta:107775832"/>
<evidence type="ECO:0000256" key="2">
    <source>
        <dbReference type="ARBA" id="ARBA00007742"/>
    </source>
</evidence>
<evidence type="ECO:0000256" key="1">
    <source>
        <dbReference type="ARBA" id="ARBA00004141"/>
    </source>
</evidence>
<dbReference type="InterPro" id="IPR001104">
    <property type="entry name" value="3-oxo-5_a-steroid_4-DH_C"/>
</dbReference>
<dbReference type="PROSITE" id="PS50244">
    <property type="entry name" value="S5A_REDUCTASE"/>
    <property type="match status" value="1"/>
</dbReference>
<feature type="transmembrane region" description="Helical" evidence="6">
    <location>
        <begin position="74"/>
        <end position="98"/>
    </location>
</feature>
<dbReference type="Pfam" id="PF02544">
    <property type="entry name" value="Steroid_dh"/>
    <property type="match status" value="1"/>
</dbReference>
<dbReference type="GO" id="GO:0016491">
    <property type="term" value="F:oxidoreductase activity"/>
    <property type="evidence" value="ECO:0000318"/>
    <property type="project" value="GO_Central"/>
</dbReference>
<name>A0A1S3YGD9_TOBAC</name>